<feature type="region of interest" description="Disordered" evidence="1">
    <location>
        <begin position="132"/>
        <end position="188"/>
    </location>
</feature>
<keyword evidence="2" id="KW-0472">Membrane</keyword>
<evidence type="ECO:0000256" key="2">
    <source>
        <dbReference type="SAM" id="Phobius"/>
    </source>
</evidence>
<keyword evidence="2" id="KW-0812">Transmembrane</keyword>
<dbReference type="EMBL" id="BKCN01000006">
    <property type="protein sequence ID" value="GER03778.1"/>
    <property type="molecule type" value="Genomic_DNA"/>
</dbReference>
<dbReference type="SUPFAM" id="SSF55785">
    <property type="entry name" value="PYP-like sensor domain (PAS domain)"/>
    <property type="match status" value="1"/>
</dbReference>
<reference evidence="4 5" key="1">
    <citation type="submission" date="2019-09" db="EMBL/GenBank/DDBJ databases">
        <title>NBRP : Genome information of microbial organism related human and environment.</title>
        <authorList>
            <person name="Hattori M."/>
            <person name="Oshima K."/>
            <person name="Inaba H."/>
            <person name="Suda W."/>
            <person name="Sakamoto M."/>
            <person name="Iino T."/>
            <person name="Kitahara M."/>
            <person name="Oshida Y."/>
            <person name="Iida T."/>
            <person name="Kudo T."/>
            <person name="Itoh T."/>
            <person name="Ohkuma M."/>
        </authorList>
    </citation>
    <scope>NUCLEOTIDE SEQUENCE [LARGE SCALE GENOMIC DNA]</scope>
    <source>
        <strain evidence="4 5">Q-1</strain>
    </source>
</reference>
<feature type="transmembrane region" description="Helical" evidence="2">
    <location>
        <begin position="331"/>
        <end position="350"/>
    </location>
</feature>
<keyword evidence="5" id="KW-1185">Reference proteome</keyword>
<feature type="compositionally biased region" description="Low complexity" evidence="1">
    <location>
        <begin position="135"/>
        <end position="153"/>
    </location>
</feature>
<dbReference type="InterPro" id="IPR013656">
    <property type="entry name" value="PAS_4"/>
</dbReference>
<feature type="compositionally biased region" description="Pro residues" evidence="1">
    <location>
        <begin position="173"/>
        <end position="183"/>
    </location>
</feature>
<dbReference type="Proteomes" id="UP000324996">
    <property type="component" value="Unassembled WGS sequence"/>
</dbReference>
<gene>
    <name evidence="4" type="ORF">JCM17846_14600</name>
</gene>
<evidence type="ECO:0000256" key="1">
    <source>
        <dbReference type="SAM" id="MobiDB-lite"/>
    </source>
</evidence>
<dbReference type="AlphaFoldDB" id="A0A5A7N6Q3"/>
<protein>
    <recommendedName>
        <fullName evidence="3">PAS fold-4 domain-containing protein</fullName>
    </recommendedName>
</protein>
<dbReference type="Gene3D" id="3.30.450.20">
    <property type="entry name" value="PAS domain"/>
    <property type="match status" value="1"/>
</dbReference>
<name>A0A5A7N6Q3_9PROT</name>
<feature type="compositionally biased region" description="Low complexity" evidence="1">
    <location>
        <begin position="163"/>
        <end position="172"/>
    </location>
</feature>
<evidence type="ECO:0000313" key="4">
    <source>
        <dbReference type="EMBL" id="GER03778.1"/>
    </source>
</evidence>
<dbReference type="Pfam" id="PF08448">
    <property type="entry name" value="PAS_4"/>
    <property type="match status" value="1"/>
</dbReference>
<dbReference type="InterPro" id="IPR035965">
    <property type="entry name" value="PAS-like_dom_sf"/>
</dbReference>
<feature type="domain" description="PAS fold-4" evidence="3">
    <location>
        <begin position="227"/>
        <end position="324"/>
    </location>
</feature>
<dbReference type="RefSeq" id="WP_313980083.1">
    <property type="nucleotide sequence ID" value="NZ_BKCN01000006.1"/>
</dbReference>
<accession>A0A5A7N6Q3</accession>
<proteinExistence type="predicted"/>
<comment type="caution">
    <text evidence="4">The sequence shown here is derived from an EMBL/GenBank/DDBJ whole genome shotgun (WGS) entry which is preliminary data.</text>
</comment>
<keyword evidence="2" id="KW-1133">Transmembrane helix</keyword>
<evidence type="ECO:0000313" key="5">
    <source>
        <dbReference type="Proteomes" id="UP000324996"/>
    </source>
</evidence>
<organism evidence="4 5">
    <name type="scientific">Iodidimonas nitroreducens</name>
    <dbReference type="NCBI Taxonomy" id="1236968"/>
    <lineage>
        <taxon>Bacteria</taxon>
        <taxon>Pseudomonadati</taxon>
        <taxon>Pseudomonadota</taxon>
        <taxon>Alphaproteobacteria</taxon>
        <taxon>Iodidimonadales</taxon>
        <taxon>Iodidimonadaceae</taxon>
        <taxon>Iodidimonas</taxon>
    </lineage>
</organism>
<evidence type="ECO:0000259" key="3">
    <source>
        <dbReference type="Pfam" id="PF08448"/>
    </source>
</evidence>
<sequence length="376" mass="41751">MDHMDGNREHTELFIALARRLLHEDREDEPERRGHLLRMLESLMPQAAPTARRKMVQHLASLPAPPKDLASLLATDEASISTPLLRQVPFSPPELIQLISKTGPDHHIEIARRADLTLDVWLALARVTARHLQQPNKSAASPKSAEAKAPLSPQSNPNPEPLAPQAAAKTAPKPAPKLEPQPNPKAQHNLESAKNLEPQLNTTPIPARPKHLEPLVDQSDDSWQFETARDGRITRLSPNAVQAFGASMPALYGEFLTYALDLHAAAPTADDIARAMARHVPLQDLVFQTMPKNQPARRWRLRAQPRFSFPEGRFEGYIGTVRDLDRITSPMRAGVIAALLIAPMICLIAWPGRRIVCRNPPPRPNWKITPKPCAIV</sequence>